<name>A0A9X1TSM8_9BACT</name>
<proteinExistence type="predicted"/>
<feature type="domain" description="PIN" evidence="1">
    <location>
        <begin position="4"/>
        <end position="122"/>
    </location>
</feature>
<dbReference type="Proteomes" id="UP001139411">
    <property type="component" value="Unassembled WGS sequence"/>
</dbReference>
<sequence length="146" mass="16525">MIVVIDTNILFSACISPNNRISEILFSPLPNIERISCYYAMAELFKHQAKIVQLSKQPIEAVSTLLYTIMKQVDFLNEKMIATEHFEEADRLTAGVDSNDLAFVALSLQKNGMLWTGDKKLTNHLKSLGFNRVVNTNDLYELLDIS</sequence>
<reference evidence="2" key="1">
    <citation type="submission" date="2022-01" db="EMBL/GenBank/DDBJ databases">
        <title>Novel species in genus Dyadobacter.</title>
        <authorList>
            <person name="Ma C."/>
        </authorList>
    </citation>
    <scope>NUCLEOTIDE SEQUENCE</scope>
    <source>
        <strain evidence="2">CY357</strain>
    </source>
</reference>
<dbReference type="Pfam" id="PF10130">
    <property type="entry name" value="PIN_2"/>
    <property type="match status" value="1"/>
</dbReference>
<dbReference type="RefSeq" id="WP_235178128.1">
    <property type="nucleotide sequence ID" value="NZ_JAKFFV010000007.1"/>
</dbReference>
<dbReference type="InterPro" id="IPR002716">
    <property type="entry name" value="PIN_dom"/>
</dbReference>
<dbReference type="Gene3D" id="3.40.50.1010">
    <property type="entry name" value="5'-nuclease"/>
    <property type="match status" value="1"/>
</dbReference>
<dbReference type="EMBL" id="JAKFFV010000007">
    <property type="protein sequence ID" value="MCF2499269.1"/>
    <property type="molecule type" value="Genomic_DNA"/>
</dbReference>
<gene>
    <name evidence="2" type="ORF">L0661_13175</name>
</gene>
<comment type="caution">
    <text evidence="2">The sequence shown here is derived from an EMBL/GenBank/DDBJ whole genome shotgun (WGS) entry which is preliminary data.</text>
</comment>
<dbReference type="SUPFAM" id="SSF88723">
    <property type="entry name" value="PIN domain-like"/>
    <property type="match status" value="1"/>
</dbReference>
<protein>
    <submittedName>
        <fullName evidence="2">PIN domain-containing protein</fullName>
    </submittedName>
</protein>
<evidence type="ECO:0000313" key="2">
    <source>
        <dbReference type="EMBL" id="MCF2499269.1"/>
    </source>
</evidence>
<evidence type="ECO:0000313" key="3">
    <source>
        <dbReference type="Proteomes" id="UP001139411"/>
    </source>
</evidence>
<organism evidence="2 3">
    <name type="scientific">Dyadobacter chenhuakuii</name>
    <dbReference type="NCBI Taxonomy" id="2909339"/>
    <lineage>
        <taxon>Bacteria</taxon>
        <taxon>Pseudomonadati</taxon>
        <taxon>Bacteroidota</taxon>
        <taxon>Cytophagia</taxon>
        <taxon>Cytophagales</taxon>
        <taxon>Spirosomataceae</taxon>
        <taxon>Dyadobacter</taxon>
    </lineage>
</organism>
<dbReference type="AlphaFoldDB" id="A0A9X1TSM8"/>
<dbReference type="InterPro" id="IPR029060">
    <property type="entry name" value="PIN-like_dom_sf"/>
</dbReference>
<evidence type="ECO:0000259" key="1">
    <source>
        <dbReference type="Pfam" id="PF10130"/>
    </source>
</evidence>
<accession>A0A9X1TSM8</accession>